<proteinExistence type="predicted"/>
<dbReference type="Pfam" id="PF02311">
    <property type="entry name" value="AraC_binding"/>
    <property type="match status" value="1"/>
</dbReference>
<dbReference type="Pfam" id="PF12833">
    <property type="entry name" value="HTH_18"/>
    <property type="match status" value="1"/>
</dbReference>
<keyword evidence="3" id="KW-0238">DNA-binding</keyword>
<dbReference type="EMBL" id="JAARLZ010000003">
    <property type="protein sequence ID" value="NII05956.1"/>
    <property type="molecule type" value="Genomic_DNA"/>
</dbReference>
<dbReference type="InterPro" id="IPR009057">
    <property type="entry name" value="Homeodomain-like_sf"/>
</dbReference>
<evidence type="ECO:0000313" key="7">
    <source>
        <dbReference type="EMBL" id="NII05956.1"/>
    </source>
</evidence>
<comment type="caution">
    <text evidence="7">The sequence shown here is derived from an EMBL/GenBank/DDBJ whole genome shotgun (WGS) entry which is preliminary data.</text>
</comment>
<dbReference type="PROSITE" id="PS00041">
    <property type="entry name" value="HTH_ARAC_FAMILY_1"/>
    <property type="match status" value="1"/>
</dbReference>
<dbReference type="AlphaFoldDB" id="A0A7X5U8R4"/>
<dbReference type="InterPro" id="IPR018062">
    <property type="entry name" value="HTH_AraC-typ_CS"/>
</dbReference>
<evidence type="ECO:0000256" key="2">
    <source>
        <dbReference type="ARBA" id="ARBA00023015"/>
    </source>
</evidence>
<dbReference type="SUPFAM" id="SSF46689">
    <property type="entry name" value="Homeodomain-like"/>
    <property type="match status" value="1"/>
</dbReference>
<keyword evidence="8" id="KW-1185">Reference proteome</keyword>
<evidence type="ECO:0000256" key="1">
    <source>
        <dbReference type="ARBA" id="ARBA00022491"/>
    </source>
</evidence>
<dbReference type="PANTHER" id="PTHR11019">
    <property type="entry name" value="HTH-TYPE TRANSCRIPTIONAL REGULATOR NIMR"/>
    <property type="match status" value="1"/>
</dbReference>
<reference evidence="7 8" key="1">
    <citation type="submission" date="2020-03" db="EMBL/GenBank/DDBJ databases">
        <authorList>
            <person name="Lai Q."/>
        </authorList>
    </citation>
    <scope>NUCLEOTIDE SEQUENCE [LARGE SCALE GENOMIC DNA]</scope>
    <source>
        <strain evidence="7 8">CCUG 25036</strain>
    </source>
</reference>
<dbReference type="PRINTS" id="PR00032">
    <property type="entry name" value="HTHARAC"/>
</dbReference>
<keyword evidence="4" id="KW-0010">Activator</keyword>
<dbReference type="PANTHER" id="PTHR11019:SF159">
    <property type="entry name" value="TRANSCRIPTIONAL REGULATOR-RELATED"/>
    <property type="match status" value="1"/>
</dbReference>
<dbReference type="InterPro" id="IPR003313">
    <property type="entry name" value="AraC-bd"/>
</dbReference>
<dbReference type="CDD" id="cd06124">
    <property type="entry name" value="cupin_NimR-like_N"/>
    <property type="match status" value="1"/>
</dbReference>
<dbReference type="InterPro" id="IPR020449">
    <property type="entry name" value="Tscrpt_reg_AraC-type_HTH"/>
</dbReference>
<evidence type="ECO:0000259" key="6">
    <source>
        <dbReference type="PROSITE" id="PS01124"/>
    </source>
</evidence>
<gene>
    <name evidence="7" type="ORF">HBF25_06055</name>
</gene>
<keyword evidence="2" id="KW-0805">Transcription regulation</keyword>
<keyword evidence="1" id="KW-0678">Repressor</keyword>
<dbReference type="InterPro" id="IPR018060">
    <property type="entry name" value="HTH_AraC"/>
</dbReference>
<dbReference type="Proteomes" id="UP000490980">
    <property type="component" value="Unassembled WGS sequence"/>
</dbReference>
<dbReference type="GO" id="GO:0043565">
    <property type="term" value="F:sequence-specific DNA binding"/>
    <property type="evidence" value="ECO:0007669"/>
    <property type="project" value="InterPro"/>
</dbReference>
<sequence>MRNILLDPYEDTPRSIVATANDHASGSTFAMHAHRRGQFAYASRGSISVTTSHERWLVPPGRACWIPSGVAHEMTMAGVVTMLNIFVAQDDADAAGMPGHCEIYEVSMLLRQLIEAAIDVPALYEVDSRAGKIMSLLIAEMASMPTLPLRVPLPMDARLAQICHRLFAEPSIAMIIDQVAGEIGMSRRAFTRRFREDTGLSFAAWRQQACLLAAIARLAEGQSVTRIAFDLGYSSASAFTAAFRQAHGVPPGQYLIAESRA</sequence>
<dbReference type="RefSeq" id="WP_166947064.1">
    <property type="nucleotide sequence ID" value="NZ_JAARLZ010000003.1"/>
</dbReference>
<dbReference type="SMART" id="SM00342">
    <property type="entry name" value="HTH_ARAC"/>
    <property type="match status" value="1"/>
</dbReference>
<organism evidence="7 8">
    <name type="scientific">Luteibacter anthropi</name>
    <dbReference type="NCBI Taxonomy" id="564369"/>
    <lineage>
        <taxon>Bacteria</taxon>
        <taxon>Pseudomonadati</taxon>
        <taxon>Pseudomonadota</taxon>
        <taxon>Gammaproteobacteria</taxon>
        <taxon>Lysobacterales</taxon>
        <taxon>Rhodanobacteraceae</taxon>
        <taxon>Luteibacter</taxon>
    </lineage>
</organism>
<dbReference type="InterPro" id="IPR014710">
    <property type="entry name" value="RmlC-like_jellyroll"/>
</dbReference>
<dbReference type="SUPFAM" id="SSF51182">
    <property type="entry name" value="RmlC-like cupins"/>
    <property type="match status" value="1"/>
</dbReference>
<evidence type="ECO:0000256" key="5">
    <source>
        <dbReference type="ARBA" id="ARBA00023163"/>
    </source>
</evidence>
<evidence type="ECO:0000256" key="3">
    <source>
        <dbReference type="ARBA" id="ARBA00023125"/>
    </source>
</evidence>
<dbReference type="Gene3D" id="1.10.10.60">
    <property type="entry name" value="Homeodomain-like"/>
    <property type="match status" value="2"/>
</dbReference>
<accession>A0A7X5U8R4</accession>
<evidence type="ECO:0000256" key="4">
    <source>
        <dbReference type="ARBA" id="ARBA00023159"/>
    </source>
</evidence>
<name>A0A7X5U8R4_9GAMM</name>
<evidence type="ECO:0000313" key="8">
    <source>
        <dbReference type="Proteomes" id="UP000490980"/>
    </source>
</evidence>
<dbReference type="GO" id="GO:0003700">
    <property type="term" value="F:DNA-binding transcription factor activity"/>
    <property type="evidence" value="ECO:0007669"/>
    <property type="project" value="InterPro"/>
</dbReference>
<dbReference type="Gene3D" id="2.60.120.10">
    <property type="entry name" value="Jelly Rolls"/>
    <property type="match status" value="1"/>
</dbReference>
<dbReference type="PROSITE" id="PS01124">
    <property type="entry name" value="HTH_ARAC_FAMILY_2"/>
    <property type="match status" value="1"/>
</dbReference>
<keyword evidence="5" id="KW-0804">Transcription</keyword>
<protein>
    <submittedName>
        <fullName evidence="7">AraC family transcriptional regulator</fullName>
    </submittedName>
</protein>
<dbReference type="FunFam" id="1.10.10.60:FF:000132">
    <property type="entry name" value="AraC family transcriptional regulator"/>
    <property type="match status" value="1"/>
</dbReference>
<dbReference type="InterPro" id="IPR011051">
    <property type="entry name" value="RmlC_Cupin_sf"/>
</dbReference>
<feature type="domain" description="HTH araC/xylS-type" evidence="6">
    <location>
        <begin position="157"/>
        <end position="257"/>
    </location>
</feature>